<gene>
    <name evidence="3" type="ORF">EX30DRAFT_309876</name>
</gene>
<accession>A0A4S2MN39</accession>
<keyword evidence="4" id="KW-1185">Reference proteome</keyword>
<dbReference type="PROSITE" id="PS50003">
    <property type="entry name" value="PH_DOMAIN"/>
    <property type="match status" value="1"/>
</dbReference>
<reference evidence="3 4" key="1">
    <citation type="submission" date="2019-04" db="EMBL/GenBank/DDBJ databases">
        <title>Comparative genomics and transcriptomics to analyze fruiting body development in filamentous ascomycetes.</title>
        <authorList>
            <consortium name="DOE Joint Genome Institute"/>
            <person name="Lutkenhaus R."/>
            <person name="Traeger S."/>
            <person name="Breuer J."/>
            <person name="Kuo A."/>
            <person name="Lipzen A."/>
            <person name="Pangilinan J."/>
            <person name="Dilworth D."/>
            <person name="Sandor L."/>
            <person name="Poggeler S."/>
            <person name="Barry K."/>
            <person name="Grigoriev I.V."/>
            <person name="Nowrousian M."/>
        </authorList>
    </citation>
    <scope>NUCLEOTIDE SEQUENCE [LARGE SCALE GENOMIC DNA]</scope>
    <source>
        <strain evidence="3 4">CBS 389.68</strain>
    </source>
</reference>
<evidence type="ECO:0000256" key="1">
    <source>
        <dbReference type="SAM" id="MobiDB-lite"/>
    </source>
</evidence>
<dbReference type="PANTHER" id="PTHR28076:SF1">
    <property type="entry name" value="PROSPORE MEMBRANE ADAPTER PROTEIN SPO71"/>
    <property type="match status" value="1"/>
</dbReference>
<proteinExistence type="predicted"/>
<feature type="region of interest" description="Disordered" evidence="1">
    <location>
        <begin position="42"/>
        <end position="62"/>
    </location>
</feature>
<dbReference type="STRING" id="341454.A0A4S2MN39"/>
<evidence type="ECO:0000259" key="2">
    <source>
        <dbReference type="PROSITE" id="PS50003"/>
    </source>
</evidence>
<dbReference type="OrthoDB" id="5579281at2759"/>
<dbReference type="SUPFAM" id="SSF50729">
    <property type="entry name" value="PH domain-like"/>
    <property type="match status" value="2"/>
</dbReference>
<dbReference type="GO" id="GO:0005628">
    <property type="term" value="C:prospore membrane"/>
    <property type="evidence" value="ECO:0007669"/>
    <property type="project" value="TreeGrafter"/>
</dbReference>
<evidence type="ECO:0000313" key="3">
    <source>
        <dbReference type="EMBL" id="TGZ78541.1"/>
    </source>
</evidence>
<dbReference type="InParanoid" id="A0A4S2MN39"/>
<feature type="compositionally biased region" description="Basic residues" evidence="1">
    <location>
        <begin position="48"/>
        <end position="59"/>
    </location>
</feature>
<feature type="domain" description="PH" evidence="2">
    <location>
        <begin position="581"/>
        <end position="745"/>
    </location>
</feature>
<feature type="compositionally biased region" description="Basic and acidic residues" evidence="1">
    <location>
        <begin position="753"/>
        <end position="768"/>
    </location>
</feature>
<organism evidence="3 4">
    <name type="scientific">Ascodesmis nigricans</name>
    <dbReference type="NCBI Taxonomy" id="341454"/>
    <lineage>
        <taxon>Eukaryota</taxon>
        <taxon>Fungi</taxon>
        <taxon>Dikarya</taxon>
        <taxon>Ascomycota</taxon>
        <taxon>Pezizomycotina</taxon>
        <taxon>Pezizomycetes</taxon>
        <taxon>Pezizales</taxon>
        <taxon>Ascodesmidaceae</taxon>
        <taxon>Ascodesmis</taxon>
    </lineage>
</organism>
<dbReference type="SMART" id="SM00233">
    <property type="entry name" value="PH"/>
    <property type="match status" value="3"/>
</dbReference>
<dbReference type="EMBL" id="ML220140">
    <property type="protein sequence ID" value="TGZ78541.1"/>
    <property type="molecule type" value="Genomic_DNA"/>
</dbReference>
<feature type="region of interest" description="Disordered" evidence="1">
    <location>
        <begin position="750"/>
        <end position="774"/>
    </location>
</feature>
<dbReference type="InterPro" id="IPR001849">
    <property type="entry name" value="PH_domain"/>
</dbReference>
<dbReference type="PANTHER" id="PTHR28076">
    <property type="entry name" value="SPORULATION-SPECIFIC PROTEIN 71"/>
    <property type="match status" value="1"/>
</dbReference>
<dbReference type="FunCoup" id="A0A4S2MN39">
    <property type="interactions" value="9"/>
</dbReference>
<dbReference type="AlphaFoldDB" id="A0A4S2MN39"/>
<sequence>MKRTVLSSRVPTGLVRFDTAVNRREWDKDLQRLQEPPVRKIGQLQRSRSLHRAGKQHGRKQGEIIKMDTMLVRVETTQTKLSADYDENESAKVITRVADKWREHLVVCREGYEEGSPMVLNLYKSRSIPAVERPKVSKRSHREILLDVRTTKVNIYSSLDKTLVLWLPHRYGTVIYIMRPRCSSASVEWYTFLRDALGEPRLSTLQIAVPDLSLTLQIDNPFEKLDKKMELECESPEKDDVYLKEERAVASNLLHISMAMLEGIPEWADIVDHWRKNERMGLAWRRYDRLEWVHGANEQRMHGSFAMERTHDLELRPKTHYPTETKISSGETMTEPPPVEGFLMRLTSGLGRQQRLGKVFQKCLYFSTHDNLLCFCRPGRADPPVHPSLWKKNGEMAVDEPTAREIAMLPIIWSITPYPVNEEGEIEWLHSGDQEVVDTKDRMAYDEAQRRVNTLLVTEGIIDLCNVEEVLAAANAPHGVDLMNSFELKLNNGLTLRLQACNQKTRDEWILRLTSLVKYWKSRTLSDLAIIRRVRTSNLTQLRVDEEMESLLGQYARKWEVSRTIASPDLYNVCGISSCRAITMSGVLYRKPRRRSTFRRTNVVLCHGELLVFANTARDRSGKAIPTVYQERVHALDLKNCYIYSGVVTASDLLYQNQTFDSNSPGRHALPRIYADGYTSRDEDEMTCFVVWHGKRSTVVMQDADGRQVRRPTTKLGTLGRAQVFKARSRLERDTWVMSIAMEIERLNAGTGKEVKVEEPKRGGRLKEEDVEEE</sequence>
<dbReference type="Proteomes" id="UP000298138">
    <property type="component" value="Unassembled WGS sequence"/>
</dbReference>
<dbReference type="Pfam" id="PF23207">
    <property type="entry name" value="PH_SPO71"/>
    <property type="match status" value="1"/>
</dbReference>
<evidence type="ECO:0000313" key="4">
    <source>
        <dbReference type="Proteomes" id="UP000298138"/>
    </source>
</evidence>
<protein>
    <recommendedName>
        <fullName evidence="2">PH domain-containing protein</fullName>
    </recommendedName>
</protein>
<dbReference type="InterPro" id="IPR057379">
    <property type="entry name" value="PH_SPO71"/>
</dbReference>
<dbReference type="InterPro" id="IPR040345">
    <property type="entry name" value="Mug56/Spo71"/>
</dbReference>
<dbReference type="Pfam" id="PF15404">
    <property type="entry name" value="PH_4"/>
    <property type="match status" value="1"/>
</dbReference>
<dbReference type="InterPro" id="IPR039486">
    <property type="entry name" value="Mug56/Spo71_PH"/>
</dbReference>
<name>A0A4S2MN39_9PEZI</name>
<dbReference type="GO" id="GO:1902657">
    <property type="term" value="P:protein localization to prospore membrane"/>
    <property type="evidence" value="ECO:0007669"/>
    <property type="project" value="InterPro"/>
</dbReference>